<feature type="domain" description="Fe-S metabolism associated" evidence="2">
    <location>
        <begin position="13"/>
        <end position="130"/>
    </location>
</feature>
<dbReference type="Pfam" id="PF02657">
    <property type="entry name" value="SufE"/>
    <property type="match status" value="1"/>
</dbReference>
<organism evidence="3">
    <name type="scientific">marine metagenome</name>
    <dbReference type="NCBI Taxonomy" id="408172"/>
    <lineage>
        <taxon>unclassified sequences</taxon>
        <taxon>metagenomes</taxon>
        <taxon>ecological metagenomes</taxon>
    </lineage>
</organism>
<dbReference type="EMBL" id="UINC01000005">
    <property type="protein sequence ID" value="SUZ47225.1"/>
    <property type="molecule type" value="Genomic_DNA"/>
</dbReference>
<protein>
    <recommendedName>
        <fullName evidence="2">Fe-S metabolism associated domain-containing protein</fullName>
    </recommendedName>
</protein>
<gene>
    <name evidence="3" type="ORF">METZ01_LOCUS79</name>
</gene>
<name>A0A381MY99_9ZZZZ</name>
<dbReference type="InterPro" id="IPR003808">
    <property type="entry name" value="Fe-S_metab-assoc_dom"/>
</dbReference>
<dbReference type="PANTHER" id="PTHR43597">
    <property type="entry name" value="SULFUR ACCEPTOR PROTEIN CSDE"/>
    <property type="match status" value="1"/>
</dbReference>
<comment type="similarity">
    <text evidence="1">Belongs to the SufE family.</text>
</comment>
<dbReference type="Gene3D" id="3.90.1010.10">
    <property type="match status" value="1"/>
</dbReference>
<feature type="non-terminal residue" evidence="3">
    <location>
        <position position="1"/>
    </location>
</feature>
<evidence type="ECO:0000256" key="1">
    <source>
        <dbReference type="ARBA" id="ARBA00010282"/>
    </source>
</evidence>
<accession>A0A381MY99</accession>
<sequence>VENIESIQQEIINEFDFFDDWSEKYQYLIDLGKNLPTFNEINRVDENLVKGCQSNVWLHAEIIDDKIFYTADSDAIISKGIISILISVFSGQKPEDIITAKIDFIEKIGLSNHLSQTRANGLLAMVKQIKIYAVAYDSKK</sequence>
<dbReference type="SUPFAM" id="SSF82649">
    <property type="entry name" value="SufE/NifU"/>
    <property type="match status" value="1"/>
</dbReference>
<evidence type="ECO:0000259" key="2">
    <source>
        <dbReference type="Pfam" id="PF02657"/>
    </source>
</evidence>
<reference evidence="3" key="1">
    <citation type="submission" date="2018-05" db="EMBL/GenBank/DDBJ databases">
        <authorList>
            <person name="Lanie J.A."/>
            <person name="Ng W.-L."/>
            <person name="Kazmierczak K.M."/>
            <person name="Andrzejewski T.M."/>
            <person name="Davidsen T.M."/>
            <person name="Wayne K.J."/>
            <person name="Tettelin H."/>
            <person name="Glass J.I."/>
            <person name="Rusch D."/>
            <person name="Podicherti R."/>
            <person name="Tsui H.-C.T."/>
            <person name="Winkler M.E."/>
        </authorList>
    </citation>
    <scope>NUCLEOTIDE SEQUENCE</scope>
</reference>
<dbReference type="AlphaFoldDB" id="A0A381MY99"/>
<proteinExistence type="inferred from homology"/>
<dbReference type="PANTHER" id="PTHR43597:SF5">
    <property type="entry name" value="SUFE-LIKE PROTEIN 2, CHLOROPLASTIC"/>
    <property type="match status" value="1"/>
</dbReference>
<evidence type="ECO:0000313" key="3">
    <source>
        <dbReference type="EMBL" id="SUZ47225.1"/>
    </source>
</evidence>